<keyword evidence="2" id="KW-1185">Reference proteome</keyword>
<dbReference type="AlphaFoldDB" id="A0A1I4I1J2"/>
<dbReference type="Proteomes" id="UP000198804">
    <property type="component" value="Unassembled WGS sequence"/>
</dbReference>
<gene>
    <name evidence="1" type="ORF">SAMN04488125_11618</name>
</gene>
<protein>
    <submittedName>
        <fullName evidence="1">Uncharacterized protein</fullName>
    </submittedName>
</protein>
<dbReference type="OrthoDB" id="7996080at2"/>
<dbReference type="RefSeq" id="WP_091949230.1">
    <property type="nucleotide sequence ID" value="NZ_FOSV01000016.1"/>
</dbReference>
<name>A0A1I4I1J2_9HYPH</name>
<accession>A0A1I4I1J2</accession>
<dbReference type="EMBL" id="FOSV01000016">
    <property type="protein sequence ID" value="SFL48308.1"/>
    <property type="molecule type" value="Genomic_DNA"/>
</dbReference>
<organism evidence="1 2">
    <name type="scientific">Methylorubrum salsuginis</name>
    <dbReference type="NCBI Taxonomy" id="414703"/>
    <lineage>
        <taxon>Bacteria</taxon>
        <taxon>Pseudomonadati</taxon>
        <taxon>Pseudomonadota</taxon>
        <taxon>Alphaproteobacteria</taxon>
        <taxon>Hyphomicrobiales</taxon>
        <taxon>Methylobacteriaceae</taxon>
        <taxon>Methylorubrum</taxon>
    </lineage>
</organism>
<evidence type="ECO:0000313" key="1">
    <source>
        <dbReference type="EMBL" id="SFL48308.1"/>
    </source>
</evidence>
<dbReference type="STRING" id="414703.SAMN04488125_11618"/>
<reference evidence="2" key="1">
    <citation type="submission" date="2016-10" db="EMBL/GenBank/DDBJ databases">
        <authorList>
            <person name="Varghese N."/>
            <person name="Submissions S."/>
        </authorList>
    </citation>
    <scope>NUCLEOTIDE SEQUENCE [LARGE SCALE GENOMIC DNA]</scope>
    <source>
        <strain evidence="2">CGMCC 1.6474</strain>
    </source>
</reference>
<evidence type="ECO:0000313" key="2">
    <source>
        <dbReference type="Proteomes" id="UP000198804"/>
    </source>
</evidence>
<sequence length="102" mass="10992">MEVNQQIAALAAVSARHDAAVTNLAESVADLGAKQVAHQMAVGFLASVLRSIDSDHYDERLEGYLAMLRDALFRDDPDAALANTVLETLERSLRPAQDAEDA</sequence>
<proteinExistence type="predicted"/>